<dbReference type="PANTHER" id="PTHR28596">
    <property type="entry name" value="BBSOME-INTERACTING PROTEIN 1"/>
    <property type="match status" value="1"/>
</dbReference>
<dbReference type="GO" id="GO:0034464">
    <property type="term" value="C:BBSome"/>
    <property type="evidence" value="ECO:0007669"/>
    <property type="project" value="InterPro"/>
</dbReference>
<protein>
    <recommendedName>
        <fullName evidence="4">BBSome-interacting protein 1</fullName>
    </recommendedName>
</protein>
<proteinExistence type="predicted"/>
<dbReference type="OrthoDB" id="2154978at2759"/>
<dbReference type="Proteomes" id="UP000614601">
    <property type="component" value="Unassembled WGS sequence"/>
</dbReference>
<dbReference type="Pfam" id="PF14777">
    <property type="entry name" value="BBIP10"/>
    <property type="match status" value="1"/>
</dbReference>
<organism evidence="2 3">
    <name type="scientific">Bursaphelenchus okinawaensis</name>
    <dbReference type="NCBI Taxonomy" id="465554"/>
    <lineage>
        <taxon>Eukaryota</taxon>
        <taxon>Metazoa</taxon>
        <taxon>Ecdysozoa</taxon>
        <taxon>Nematoda</taxon>
        <taxon>Chromadorea</taxon>
        <taxon>Rhabditida</taxon>
        <taxon>Tylenchina</taxon>
        <taxon>Tylenchomorpha</taxon>
        <taxon>Aphelenchoidea</taxon>
        <taxon>Aphelenchoididae</taxon>
        <taxon>Bursaphelenchus</taxon>
    </lineage>
</organism>
<dbReference type="InterPro" id="IPR028233">
    <property type="entry name" value="BBIP10"/>
</dbReference>
<evidence type="ECO:0000313" key="2">
    <source>
        <dbReference type="EMBL" id="CAD5206881.1"/>
    </source>
</evidence>
<feature type="region of interest" description="Disordered" evidence="1">
    <location>
        <begin position="73"/>
        <end position="116"/>
    </location>
</feature>
<reference evidence="2" key="1">
    <citation type="submission" date="2020-09" db="EMBL/GenBank/DDBJ databases">
        <authorList>
            <person name="Kikuchi T."/>
        </authorList>
    </citation>
    <scope>NUCLEOTIDE SEQUENCE</scope>
    <source>
        <strain evidence="2">SH1</strain>
    </source>
</reference>
<feature type="compositionally biased region" description="Polar residues" evidence="1">
    <location>
        <begin position="89"/>
        <end position="116"/>
    </location>
</feature>
<evidence type="ECO:0000256" key="1">
    <source>
        <dbReference type="SAM" id="MobiDB-lite"/>
    </source>
</evidence>
<evidence type="ECO:0008006" key="4">
    <source>
        <dbReference type="Google" id="ProtNLM"/>
    </source>
</evidence>
<gene>
    <name evidence="2" type="ORF">BOKJ2_LOCUS1565</name>
</gene>
<dbReference type="GO" id="GO:0060271">
    <property type="term" value="P:cilium assembly"/>
    <property type="evidence" value="ECO:0007669"/>
    <property type="project" value="InterPro"/>
</dbReference>
<accession>A0A811JTT0</accession>
<name>A0A811JTT0_9BILA</name>
<dbReference type="PANTHER" id="PTHR28596:SF1">
    <property type="entry name" value="BBSOME-INTERACTING PROTEIN 1"/>
    <property type="match status" value="1"/>
</dbReference>
<dbReference type="GO" id="GO:0097500">
    <property type="term" value="P:receptor localization to non-motile cilium"/>
    <property type="evidence" value="ECO:0007669"/>
    <property type="project" value="TreeGrafter"/>
</dbReference>
<keyword evidence="3" id="KW-1185">Reference proteome</keyword>
<dbReference type="AlphaFoldDB" id="A0A811JTT0"/>
<evidence type="ECO:0000313" key="3">
    <source>
        <dbReference type="Proteomes" id="UP000614601"/>
    </source>
</evidence>
<dbReference type="Proteomes" id="UP000783686">
    <property type="component" value="Unassembled WGS sequence"/>
</dbReference>
<sequence>MDEKSKEEEEVTEEPPMEVNVRMDSGDIIREVMWPQNGFLFKEMELSPVLCKPKLIPLKSVTLEKLEKMQEQAMEKLKEMTLPQEQPDEPNQTPSTRSASPNDTEPRNTTDIWQAD</sequence>
<dbReference type="EMBL" id="CAJFCW020000001">
    <property type="protein sequence ID" value="CAG9083496.1"/>
    <property type="molecule type" value="Genomic_DNA"/>
</dbReference>
<dbReference type="EMBL" id="CAJFDH010000001">
    <property type="protein sequence ID" value="CAD5206881.1"/>
    <property type="molecule type" value="Genomic_DNA"/>
</dbReference>
<comment type="caution">
    <text evidence="2">The sequence shown here is derived from an EMBL/GenBank/DDBJ whole genome shotgun (WGS) entry which is preliminary data.</text>
</comment>